<dbReference type="InterPro" id="IPR004045">
    <property type="entry name" value="Glutathione_S-Trfase_N"/>
</dbReference>
<comment type="caution">
    <text evidence="3">The sequence shown here is derived from an EMBL/GenBank/DDBJ whole genome shotgun (WGS) entry which is preliminary data.</text>
</comment>
<dbReference type="InterPro" id="IPR036249">
    <property type="entry name" value="Thioredoxin-like_sf"/>
</dbReference>
<dbReference type="InterPro" id="IPR010987">
    <property type="entry name" value="Glutathione-S-Trfase_C-like"/>
</dbReference>
<gene>
    <name evidence="3" type="ORF">BCR43DRAFT_517804</name>
</gene>
<dbReference type="STRING" id="13706.A0A1X2H5D7"/>
<dbReference type="SUPFAM" id="SSF47616">
    <property type="entry name" value="GST C-terminal domain-like"/>
    <property type="match status" value="1"/>
</dbReference>
<dbReference type="PANTHER" id="PTHR43968:SF6">
    <property type="entry name" value="GLUTATHIONE S-TRANSFERASE OMEGA"/>
    <property type="match status" value="1"/>
</dbReference>
<dbReference type="Pfam" id="PF13417">
    <property type="entry name" value="GST_N_3"/>
    <property type="match status" value="1"/>
</dbReference>
<evidence type="ECO:0000313" key="3">
    <source>
        <dbReference type="EMBL" id="ORY93602.1"/>
    </source>
</evidence>
<dbReference type="EMBL" id="MCGN01000009">
    <property type="protein sequence ID" value="ORY93602.1"/>
    <property type="molecule type" value="Genomic_DNA"/>
</dbReference>
<dbReference type="GO" id="GO:0005737">
    <property type="term" value="C:cytoplasm"/>
    <property type="evidence" value="ECO:0007669"/>
    <property type="project" value="TreeGrafter"/>
</dbReference>
<dbReference type="PANTHER" id="PTHR43968">
    <property type="match status" value="1"/>
</dbReference>
<dbReference type="CDD" id="cd00299">
    <property type="entry name" value="GST_C_family"/>
    <property type="match status" value="1"/>
</dbReference>
<dbReference type="InterPro" id="IPR054416">
    <property type="entry name" value="GST_UstS-like_C"/>
</dbReference>
<dbReference type="SUPFAM" id="SSF52833">
    <property type="entry name" value="Thioredoxin-like"/>
    <property type="match status" value="1"/>
</dbReference>
<name>A0A1X2H5D7_SYNRA</name>
<dbReference type="InterPro" id="IPR050983">
    <property type="entry name" value="GST_Omega/HSP26"/>
</dbReference>
<dbReference type="PROSITE" id="PS50405">
    <property type="entry name" value="GST_CTER"/>
    <property type="match status" value="1"/>
</dbReference>
<dbReference type="Pfam" id="PF22041">
    <property type="entry name" value="GST_C_7"/>
    <property type="match status" value="1"/>
</dbReference>
<dbReference type="InParanoid" id="A0A1X2H5D7"/>
<reference evidence="3 4" key="1">
    <citation type="submission" date="2016-07" db="EMBL/GenBank/DDBJ databases">
        <title>Pervasive Adenine N6-methylation of Active Genes in Fungi.</title>
        <authorList>
            <consortium name="DOE Joint Genome Institute"/>
            <person name="Mondo S.J."/>
            <person name="Dannebaum R.O."/>
            <person name="Kuo R.C."/>
            <person name="Labutti K."/>
            <person name="Haridas S."/>
            <person name="Kuo A."/>
            <person name="Salamov A."/>
            <person name="Ahrendt S.R."/>
            <person name="Lipzen A."/>
            <person name="Sullivan W."/>
            <person name="Andreopoulos W.B."/>
            <person name="Clum A."/>
            <person name="Lindquist E."/>
            <person name="Daum C."/>
            <person name="Ramamoorthy G.K."/>
            <person name="Gryganskyi A."/>
            <person name="Culley D."/>
            <person name="Magnuson J.K."/>
            <person name="James T.Y."/>
            <person name="O'Malley M.A."/>
            <person name="Stajich J.E."/>
            <person name="Spatafora J.W."/>
            <person name="Visel A."/>
            <person name="Grigoriev I.V."/>
        </authorList>
    </citation>
    <scope>NUCLEOTIDE SEQUENCE [LARGE SCALE GENOMIC DNA]</scope>
    <source>
        <strain evidence="3 4">NRRL 2496</strain>
    </source>
</reference>
<organism evidence="3 4">
    <name type="scientific">Syncephalastrum racemosum</name>
    <name type="common">Filamentous fungus</name>
    <dbReference type="NCBI Taxonomy" id="13706"/>
    <lineage>
        <taxon>Eukaryota</taxon>
        <taxon>Fungi</taxon>
        <taxon>Fungi incertae sedis</taxon>
        <taxon>Mucoromycota</taxon>
        <taxon>Mucoromycotina</taxon>
        <taxon>Mucoromycetes</taxon>
        <taxon>Mucorales</taxon>
        <taxon>Syncephalastraceae</taxon>
        <taxon>Syncephalastrum</taxon>
    </lineage>
</organism>
<feature type="domain" description="GST N-terminal" evidence="1">
    <location>
        <begin position="1"/>
        <end position="43"/>
    </location>
</feature>
<accession>A0A1X2H5D7</accession>
<dbReference type="Proteomes" id="UP000242180">
    <property type="component" value="Unassembled WGS sequence"/>
</dbReference>
<proteinExistence type="predicted"/>
<evidence type="ECO:0008006" key="5">
    <source>
        <dbReference type="Google" id="ProtNLM"/>
    </source>
</evidence>
<dbReference type="InterPro" id="IPR036282">
    <property type="entry name" value="Glutathione-S-Trfase_C_sf"/>
</dbReference>
<feature type="domain" description="GST C-terminal" evidence="2">
    <location>
        <begin position="75"/>
        <end position="185"/>
    </location>
</feature>
<evidence type="ECO:0000259" key="1">
    <source>
        <dbReference type="PROSITE" id="PS50404"/>
    </source>
</evidence>
<evidence type="ECO:0000259" key="2">
    <source>
        <dbReference type="PROSITE" id="PS50405"/>
    </source>
</evidence>
<keyword evidence="4" id="KW-1185">Reference proteome</keyword>
<dbReference type="Gene3D" id="3.40.30.10">
    <property type="entry name" value="Glutaredoxin"/>
    <property type="match status" value="1"/>
</dbReference>
<dbReference type="PROSITE" id="PS50404">
    <property type="entry name" value="GST_NTER"/>
    <property type="match status" value="1"/>
</dbReference>
<protein>
    <recommendedName>
        <fullName evidence="5">Glutathione S-transferase</fullName>
    </recommendedName>
</protein>
<sequence length="185" mass="21440">MSAWAYSKTDKKPTVPVIIHDGKVIQDSWTIIQYLEKAFPEKPRLLGDNIGLHRLFLDYCEQHVMIPLFLLCILDIYSRFPDQAIQNWFRERIEKQLGGITLENAAQDVTRHIAELKSALQPIDGVLQDNEYITGPQVGYADVVLASFLYTLQVFQKERLENEILDNMGGLAAWWKRMKPYTEKQ</sequence>
<dbReference type="OMA" id="NWFRERI"/>
<dbReference type="Gene3D" id="1.20.1050.10">
    <property type="match status" value="1"/>
</dbReference>
<dbReference type="AlphaFoldDB" id="A0A1X2H5D7"/>
<evidence type="ECO:0000313" key="4">
    <source>
        <dbReference type="Proteomes" id="UP000242180"/>
    </source>
</evidence>
<dbReference type="OrthoDB" id="4951845at2759"/>